<organism evidence="5 6">
    <name type="scientific">Candidatus Zambryskibacteria bacterium RIFCSPLOWO2_01_FULL_43_17</name>
    <dbReference type="NCBI Taxonomy" id="1802760"/>
    <lineage>
        <taxon>Bacteria</taxon>
        <taxon>Candidatus Zambryskiibacteriota</taxon>
    </lineage>
</organism>
<dbReference type="GO" id="GO:0006412">
    <property type="term" value="P:translation"/>
    <property type="evidence" value="ECO:0007669"/>
    <property type="project" value="InterPro"/>
</dbReference>
<dbReference type="EMBL" id="MHWD01000012">
    <property type="protein sequence ID" value="OHB04281.1"/>
    <property type="molecule type" value="Genomic_DNA"/>
</dbReference>
<dbReference type="AlphaFoldDB" id="A0A1G2U449"/>
<proteinExistence type="inferred from homology"/>
<evidence type="ECO:0000256" key="1">
    <source>
        <dbReference type="ARBA" id="ARBA00006700"/>
    </source>
</evidence>
<gene>
    <name evidence="5" type="ORF">A2920_00875</name>
</gene>
<accession>A0A1G2U449</accession>
<dbReference type="SUPFAM" id="SSF54189">
    <property type="entry name" value="Ribosomal proteins S24e, L23 and L15e"/>
    <property type="match status" value="1"/>
</dbReference>
<dbReference type="GO" id="GO:0003735">
    <property type="term" value="F:structural constituent of ribosome"/>
    <property type="evidence" value="ECO:0007669"/>
    <property type="project" value="InterPro"/>
</dbReference>
<evidence type="ECO:0000256" key="2">
    <source>
        <dbReference type="ARBA" id="ARBA00022980"/>
    </source>
</evidence>
<keyword evidence="2 5" id="KW-0689">Ribosomal protein</keyword>
<name>A0A1G2U449_9BACT</name>
<comment type="similarity">
    <text evidence="1">Belongs to the universal ribosomal protein uL23 family.</text>
</comment>
<dbReference type="Proteomes" id="UP000179283">
    <property type="component" value="Unassembled WGS sequence"/>
</dbReference>
<evidence type="ECO:0000313" key="6">
    <source>
        <dbReference type="Proteomes" id="UP000179283"/>
    </source>
</evidence>
<dbReference type="InterPro" id="IPR012678">
    <property type="entry name" value="Ribosomal_uL23/eL15/eS24_sf"/>
</dbReference>
<dbReference type="InterPro" id="IPR013025">
    <property type="entry name" value="Ribosomal_uL23-like"/>
</dbReference>
<comment type="caution">
    <text evidence="5">The sequence shown here is derived from an EMBL/GenBank/DDBJ whole genome shotgun (WGS) entry which is preliminary data.</text>
</comment>
<dbReference type="GO" id="GO:0005840">
    <property type="term" value="C:ribosome"/>
    <property type="evidence" value="ECO:0007669"/>
    <property type="project" value="UniProtKB-KW"/>
</dbReference>
<evidence type="ECO:0000256" key="3">
    <source>
        <dbReference type="ARBA" id="ARBA00023274"/>
    </source>
</evidence>
<evidence type="ECO:0000313" key="5">
    <source>
        <dbReference type="EMBL" id="OHB04281.1"/>
    </source>
</evidence>
<dbReference type="Gene3D" id="3.30.70.330">
    <property type="match status" value="1"/>
</dbReference>
<dbReference type="GO" id="GO:1990904">
    <property type="term" value="C:ribonucleoprotein complex"/>
    <property type="evidence" value="ECO:0007669"/>
    <property type="project" value="UniProtKB-KW"/>
</dbReference>
<evidence type="ECO:0000256" key="4">
    <source>
        <dbReference type="ARBA" id="ARBA00035481"/>
    </source>
</evidence>
<reference evidence="5 6" key="1">
    <citation type="journal article" date="2016" name="Nat. Commun.">
        <title>Thousands of microbial genomes shed light on interconnected biogeochemical processes in an aquifer system.</title>
        <authorList>
            <person name="Anantharaman K."/>
            <person name="Brown C.T."/>
            <person name="Hug L.A."/>
            <person name="Sharon I."/>
            <person name="Castelle C.J."/>
            <person name="Probst A.J."/>
            <person name="Thomas B.C."/>
            <person name="Singh A."/>
            <person name="Wilkins M.J."/>
            <person name="Karaoz U."/>
            <person name="Brodie E.L."/>
            <person name="Williams K.H."/>
            <person name="Hubbard S.S."/>
            <person name="Banfield J.F."/>
        </authorList>
    </citation>
    <scope>NUCLEOTIDE SEQUENCE [LARGE SCALE GENOMIC DNA]</scope>
</reference>
<dbReference type="Pfam" id="PF00276">
    <property type="entry name" value="Ribosomal_L23"/>
    <property type="match status" value="1"/>
</dbReference>
<keyword evidence="3" id="KW-0687">Ribonucleoprotein</keyword>
<sequence>MTSVVSSVPSASGVASSVLIRPRITEKATDLGTISNAYVFNVDKNATKRSIAKAVEVAYKVRPVKVAVVAIPRKQIVVRGKRGVTGGGKKAYVYLKKEDKLEIV</sequence>
<protein>
    <recommendedName>
        <fullName evidence="4">50S ribosomal protein L23</fullName>
    </recommendedName>
</protein>
<dbReference type="InterPro" id="IPR012677">
    <property type="entry name" value="Nucleotide-bd_a/b_plait_sf"/>
</dbReference>